<dbReference type="InterPro" id="IPR011990">
    <property type="entry name" value="TPR-like_helical_dom_sf"/>
</dbReference>
<proteinExistence type="predicted"/>
<dbReference type="RefSeq" id="WP_257086807.1">
    <property type="nucleotide sequence ID" value="NZ_CP102097.1"/>
</dbReference>
<evidence type="ECO:0000313" key="1">
    <source>
        <dbReference type="EMBL" id="UUM33109.1"/>
    </source>
</evidence>
<dbReference type="InterPro" id="IPR019734">
    <property type="entry name" value="TPR_rpt"/>
</dbReference>
<dbReference type="SMART" id="SM00028">
    <property type="entry name" value="TPR"/>
    <property type="match status" value="3"/>
</dbReference>
<name>A0ABY5LQY4_9VIBR</name>
<evidence type="ECO:0008006" key="3">
    <source>
        <dbReference type="Google" id="ProtNLM"/>
    </source>
</evidence>
<dbReference type="SUPFAM" id="SSF48452">
    <property type="entry name" value="TPR-like"/>
    <property type="match status" value="1"/>
</dbReference>
<sequence>MDKSHKQIAIEIEQLKSRADSEPNAALIAAKKCATRSAQACYPEGEVQCFVIMSRCLWNEMDYRQGLKLIKKALAKLNSLDTDDFLPEILHLHALHYWGQAKYYSAQQFWINALEQSALVGETECQIEALIGLGNIWRITREFELAKHTHELAATVANHNRINSLEGKARILLAWDHYLLNNFVDMLSTLDGAAEVLKDHHDSTLQAEIWYFRGLALLGLERVEDADAATEKTHSLAIKHDLAWVKAQSYISRSRLELLRKNPKKATELLNNAEQLATTFDNGELLSQICYQQSVVAEECNDSQAALLAFKNYRKYSISMLREQTEKVSGDKAKTSKRQMEQRARKLINRIRAQHEFDSDKPLSKLVSEIYWWEQLVLFKTELKQSNYSVIVIQHNDPCYLEVCAELTHALCNQKDILSRLSSDRLGLLLADKGEAAENIYRILCSMIENYPWQRKGLNKPLPRVSLQDILSFPFTLEQLDEAQQEKHNGSITQ</sequence>
<gene>
    <name evidence="1" type="ORF">NP165_16310</name>
</gene>
<dbReference type="Gene3D" id="1.25.40.10">
    <property type="entry name" value="Tetratricopeptide repeat domain"/>
    <property type="match status" value="1"/>
</dbReference>
<keyword evidence="2" id="KW-1185">Reference proteome</keyword>
<dbReference type="Proteomes" id="UP001058602">
    <property type="component" value="Chromosome 2"/>
</dbReference>
<organism evidence="1 2">
    <name type="scientific">Vibrio japonicus</name>
    <dbReference type="NCBI Taxonomy" id="1824638"/>
    <lineage>
        <taxon>Bacteria</taxon>
        <taxon>Pseudomonadati</taxon>
        <taxon>Pseudomonadota</taxon>
        <taxon>Gammaproteobacteria</taxon>
        <taxon>Vibrionales</taxon>
        <taxon>Vibrionaceae</taxon>
        <taxon>Vibrio</taxon>
    </lineage>
</organism>
<reference evidence="1" key="1">
    <citation type="submission" date="2022-07" db="EMBL/GenBank/DDBJ databases">
        <title>Complete genome of Vibrio japonicus strain JCM 31412T and phylogenomic assessment of the Nereis clade of the genus Vibrio.</title>
        <authorList>
            <person name="Shlafstein M.D."/>
            <person name="Emsley S.A."/>
            <person name="Ushijima B."/>
            <person name="Videau P."/>
            <person name="Saw J.H."/>
        </authorList>
    </citation>
    <scope>NUCLEOTIDE SEQUENCE</scope>
    <source>
        <strain evidence="1">JCM 31412</strain>
    </source>
</reference>
<protein>
    <recommendedName>
        <fullName evidence="3">Tetratricopeptide repeat protein</fullName>
    </recommendedName>
</protein>
<dbReference type="EMBL" id="CP102097">
    <property type="protein sequence ID" value="UUM33109.1"/>
    <property type="molecule type" value="Genomic_DNA"/>
</dbReference>
<accession>A0ABY5LQY4</accession>
<evidence type="ECO:0000313" key="2">
    <source>
        <dbReference type="Proteomes" id="UP001058602"/>
    </source>
</evidence>